<feature type="compositionally biased region" description="Acidic residues" evidence="19">
    <location>
        <begin position="492"/>
        <end position="502"/>
    </location>
</feature>
<feature type="binding site" evidence="16">
    <location>
        <position position="448"/>
    </location>
    <ligand>
        <name>ATP</name>
        <dbReference type="ChEBI" id="CHEBI:30616"/>
    </ligand>
</feature>
<dbReference type="GO" id="GO:0005886">
    <property type="term" value="C:plasma membrane"/>
    <property type="evidence" value="ECO:0007669"/>
    <property type="project" value="TreeGrafter"/>
</dbReference>
<feature type="active site" description="4-aspartylphosphate intermediate" evidence="15">
    <location>
        <position position="446"/>
    </location>
</feature>
<dbReference type="Gene3D" id="1.20.1110.10">
    <property type="entry name" value="Calcium-transporting ATPase, transmembrane domain"/>
    <property type="match status" value="1"/>
</dbReference>
<evidence type="ECO:0000256" key="2">
    <source>
        <dbReference type="ARBA" id="ARBA00008109"/>
    </source>
</evidence>
<evidence type="ECO:0000256" key="8">
    <source>
        <dbReference type="ARBA" id="ARBA00022840"/>
    </source>
</evidence>
<dbReference type="PANTHER" id="PTHR24092:SF180">
    <property type="entry name" value="PHOSPHOLIPID-TRANSPORTING ATPASE DNF1-RELATED"/>
    <property type="match status" value="1"/>
</dbReference>
<dbReference type="PROSITE" id="PS00154">
    <property type="entry name" value="ATPASE_E1_E2"/>
    <property type="match status" value="1"/>
</dbReference>
<gene>
    <name evidence="22" type="primary">ABSGL_04406.1 scaffold 5409</name>
</gene>
<dbReference type="Gene3D" id="3.40.50.1000">
    <property type="entry name" value="HAD superfamily/HAD-like"/>
    <property type="match status" value="2"/>
</dbReference>
<sequence>MENRRYIYVNLELPASSETDPPTLHHYVSNRIRTAKYTILTFIPKNLFEQFRNIANLYFLLLVILQQIPLLSDSDPASSTLPLIAILILTGAKDAFEDWKRNQSDSQVNSATTRTLHNWRNVNIPVETRGVWFYLFVFLGFFYSLAGIENRCVRCYKMVNRPQRLSSPSPYILSSTSTNENHDAANPSQSSFASENRPIVSSQHPTNIGGRHTQSSCPTRWKEIQWQDLLVGDYVNIFNNECIPADVVVLATSESDSQCYIETQNMDGETNLKVRQGVDGTSDLRTEHDCEHVKFYIESEPPNANIYQYSGVLRWPTTDSTMNNGVNTALHEKSDAITYKNLLLRGCILRNTEWVIGLVVYTGNDTKLLLNSNETPSKRSKMAKGTNPHNIVPISLYITIEIVKSVAAYFIHMDIDLYHEETDTPCIPKTWNISDDLGQIEYIFSDKTGTLTQNVMEFRKCSINGVSYGLTEDHQGRSTSSKNATTKADQNDPVDLDREDGETGVNNGLDLTHLRTIMIGKQASLYRNPQSGPNSTFVDPRFFDDLAKSDPHAKALEQFFLTLALCHSVIAEQTQSGGGPDDNAIDYTAESPDEAALVATARDLGFVFLGRQGSTIHTKVKGECKSYDLLHTLEFNSTRKRMSVIIRSHDDFNDKIILLCKGADSIIYDRLDSENDGGSFEWDNKDQQSLRDTCSAHLDQYASEGLRTLCLAYRIIPADEYTLWQQRYLKASSSIVNREEHIEAVCEEVEKNMILMGGTAIEDRLQDGVPETIAELAKSGIKLWVLTGDKTETAINIGFSCNLLTADMELLVLKATTRDETKAQLLDALERTNDSLAENLALVIDGTTLKYALDRELKDMVLALGMRSKSVLCCRVSPKQKAQVVQMVKRGLNVMTLAIGDGANDVAMIQEANVGIGISGVEGRQAVMSSDYAIAQFRFLRKLLLVHGRWSYLRTAEMIRGFFFKNIVWTLILFWYQIYCQFNGTMMFEDLMLTLYNLVFTSLPIGFLGAWDQDIDGKTTLRYPELYRMGLRNDIFKAWQFWLAVADALYQSIVCFFIPYLLLIAGATDPSGHDFNGIHDNGVVVAGIVVFAANFYVAFSMYNFTWIQVFIIALSILVYFLYIGAYSESNDFYYAGQIRLFGTGMYWLALLLTMVAAFIPRVIITFYQHQYHPYDNDIVREIELVLRSKRRSDSGVDKADFQDGIELEAR</sequence>
<keyword evidence="6 17" id="KW-0479">Metal-binding</keyword>
<dbReference type="FunCoup" id="A0A168MMT7">
    <property type="interactions" value="118"/>
</dbReference>
<evidence type="ECO:0000256" key="14">
    <source>
        <dbReference type="ARBA" id="ARBA00049128"/>
    </source>
</evidence>
<feature type="binding site" evidence="16">
    <location>
        <position position="635"/>
    </location>
    <ligand>
        <name>ATP</name>
        <dbReference type="ChEBI" id="CHEBI:30616"/>
    </ligand>
</feature>
<evidence type="ECO:0000256" key="18">
    <source>
        <dbReference type="RuleBase" id="RU362033"/>
    </source>
</evidence>
<evidence type="ECO:0000313" key="23">
    <source>
        <dbReference type="Proteomes" id="UP000078561"/>
    </source>
</evidence>
<evidence type="ECO:0000256" key="15">
    <source>
        <dbReference type="PIRSR" id="PIRSR606539-1"/>
    </source>
</evidence>
<evidence type="ECO:0000256" key="11">
    <source>
        <dbReference type="ARBA" id="ARBA00022989"/>
    </source>
</evidence>
<dbReference type="InterPro" id="IPR036412">
    <property type="entry name" value="HAD-like_sf"/>
</dbReference>
<feature type="binding site" evidence="16">
    <location>
        <position position="905"/>
    </location>
    <ligand>
        <name>ATP</name>
        <dbReference type="ChEBI" id="CHEBI:30616"/>
    </ligand>
</feature>
<evidence type="ECO:0000259" key="20">
    <source>
        <dbReference type="Pfam" id="PF16209"/>
    </source>
</evidence>
<dbReference type="SUPFAM" id="SSF81653">
    <property type="entry name" value="Calcium ATPase, transduction domain A"/>
    <property type="match status" value="1"/>
</dbReference>
<comment type="catalytic activity">
    <reaction evidence="14">
        <text>a 1,2-diacyl-sn-glycero-3-phosphoethanolamine(out) + ATP + H2O = a 1,2-diacyl-sn-glycero-3-phosphoethanolamine(in) + ADP + phosphate + H(+)</text>
        <dbReference type="Rhea" id="RHEA:66132"/>
        <dbReference type="ChEBI" id="CHEBI:15377"/>
        <dbReference type="ChEBI" id="CHEBI:15378"/>
        <dbReference type="ChEBI" id="CHEBI:30616"/>
        <dbReference type="ChEBI" id="CHEBI:43474"/>
        <dbReference type="ChEBI" id="CHEBI:64612"/>
        <dbReference type="ChEBI" id="CHEBI:456216"/>
    </reaction>
    <physiologicalReaction direction="left-to-right" evidence="14">
        <dbReference type="Rhea" id="RHEA:66133"/>
    </physiologicalReaction>
</comment>
<keyword evidence="5 18" id="KW-0812">Transmembrane</keyword>
<dbReference type="GO" id="GO:0140326">
    <property type="term" value="F:ATPase-coupled intramembrane lipid transporter activity"/>
    <property type="evidence" value="ECO:0007669"/>
    <property type="project" value="UniProtKB-EC"/>
</dbReference>
<comment type="catalytic activity">
    <reaction evidence="13 18">
        <text>ATP + H2O + phospholipidSide 1 = ADP + phosphate + phospholipidSide 2.</text>
        <dbReference type="EC" id="7.6.2.1"/>
    </reaction>
</comment>
<dbReference type="InterPro" id="IPR032630">
    <property type="entry name" value="P_typ_ATPase_c"/>
</dbReference>
<dbReference type="GO" id="GO:0012505">
    <property type="term" value="C:endomembrane system"/>
    <property type="evidence" value="ECO:0007669"/>
    <property type="project" value="UniProtKB-SubCell"/>
</dbReference>
<evidence type="ECO:0000256" key="9">
    <source>
        <dbReference type="ARBA" id="ARBA00022842"/>
    </source>
</evidence>
<evidence type="ECO:0000256" key="5">
    <source>
        <dbReference type="ARBA" id="ARBA00022692"/>
    </source>
</evidence>
<feature type="binding site" evidence="16">
    <location>
        <position position="707"/>
    </location>
    <ligand>
        <name>ATP</name>
        <dbReference type="ChEBI" id="CHEBI:30616"/>
    </ligand>
</feature>
<feature type="binding site" evidence="16">
    <location>
        <position position="904"/>
    </location>
    <ligand>
        <name>ATP</name>
        <dbReference type="ChEBI" id="CHEBI:30616"/>
    </ligand>
</feature>
<feature type="binding site" evidence="16">
    <location>
        <position position="788"/>
    </location>
    <ligand>
        <name>ATP</name>
        <dbReference type="ChEBI" id="CHEBI:30616"/>
    </ligand>
</feature>
<keyword evidence="3" id="KW-0813">Transport</keyword>
<feature type="compositionally biased region" description="Polar residues" evidence="19">
    <location>
        <begin position="477"/>
        <end position="488"/>
    </location>
</feature>
<dbReference type="EC" id="7.6.2.1" evidence="18"/>
<dbReference type="InterPro" id="IPR023214">
    <property type="entry name" value="HAD_sf"/>
</dbReference>
<reference evidence="22" key="1">
    <citation type="submission" date="2016-04" db="EMBL/GenBank/DDBJ databases">
        <authorList>
            <person name="Evans L.H."/>
            <person name="Alamgir A."/>
            <person name="Owens N."/>
            <person name="Weber N.D."/>
            <person name="Virtaneva K."/>
            <person name="Barbian K."/>
            <person name="Babar A."/>
            <person name="Rosenke K."/>
        </authorList>
    </citation>
    <scope>NUCLEOTIDE SEQUENCE [LARGE SCALE GENOMIC DNA]</scope>
    <source>
        <strain evidence="22">CBS 101.48</strain>
    </source>
</reference>
<dbReference type="Pfam" id="PF16209">
    <property type="entry name" value="PhoLip_ATPase_N"/>
    <property type="match status" value="1"/>
</dbReference>
<evidence type="ECO:0000256" key="12">
    <source>
        <dbReference type="ARBA" id="ARBA00023136"/>
    </source>
</evidence>
<dbReference type="EMBL" id="LT552359">
    <property type="protein sequence ID" value="SAL98841.1"/>
    <property type="molecule type" value="Genomic_DNA"/>
</dbReference>
<feature type="domain" description="P-type ATPase C-terminal" evidence="21">
    <location>
        <begin position="927"/>
        <end position="1173"/>
    </location>
</feature>
<dbReference type="Gene3D" id="3.40.1110.10">
    <property type="entry name" value="Calcium-transporting ATPase, cytoplasmic domain N"/>
    <property type="match status" value="2"/>
</dbReference>
<feature type="transmembrane region" description="Helical" evidence="18">
    <location>
        <begin position="1041"/>
        <end position="1062"/>
    </location>
</feature>
<feature type="binding site" evidence="16">
    <location>
        <position position="594"/>
    </location>
    <ligand>
        <name>ATP</name>
        <dbReference type="ChEBI" id="CHEBI:30616"/>
    </ligand>
</feature>
<feature type="transmembrane region" description="Helical" evidence="18">
    <location>
        <begin position="1145"/>
        <end position="1164"/>
    </location>
</feature>
<keyword evidence="11 18" id="KW-1133">Transmembrane helix</keyword>
<feature type="transmembrane region" description="Helical" evidence="18">
    <location>
        <begin position="962"/>
        <end position="979"/>
    </location>
</feature>
<keyword evidence="9 17" id="KW-0460">Magnesium</keyword>
<dbReference type="InterPro" id="IPR023298">
    <property type="entry name" value="ATPase_P-typ_TM_dom_sf"/>
</dbReference>
<feature type="region of interest" description="Disordered" evidence="19">
    <location>
        <begin position="472"/>
        <end position="507"/>
    </location>
</feature>
<organism evidence="22">
    <name type="scientific">Absidia glauca</name>
    <name type="common">Pin mould</name>
    <dbReference type="NCBI Taxonomy" id="4829"/>
    <lineage>
        <taxon>Eukaryota</taxon>
        <taxon>Fungi</taxon>
        <taxon>Fungi incertae sedis</taxon>
        <taxon>Mucoromycota</taxon>
        <taxon>Mucoromycotina</taxon>
        <taxon>Mucoromycetes</taxon>
        <taxon>Mucorales</taxon>
        <taxon>Cunninghamellaceae</taxon>
        <taxon>Absidia</taxon>
    </lineage>
</organism>
<dbReference type="InterPro" id="IPR008250">
    <property type="entry name" value="ATPase_P-typ_transduc_dom_A_sf"/>
</dbReference>
<feature type="transmembrane region" description="Helical" evidence="18">
    <location>
        <begin position="131"/>
        <end position="148"/>
    </location>
</feature>
<dbReference type="GO" id="GO:0005524">
    <property type="term" value="F:ATP binding"/>
    <property type="evidence" value="ECO:0007669"/>
    <property type="project" value="UniProtKB-UniRule"/>
</dbReference>
<dbReference type="Pfam" id="PF16212">
    <property type="entry name" value="PhoLip_ATPase_C"/>
    <property type="match status" value="1"/>
</dbReference>
<dbReference type="AlphaFoldDB" id="A0A168MMT7"/>
<feature type="binding site" evidence="16">
    <location>
        <position position="446"/>
    </location>
    <ligand>
        <name>ATP</name>
        <dbReference type="ChEBI" id="CHEBI:30616"/>
    </ligand>
</feature>
<feature type="compositionally biased region" description="Polar residues" evidence="19">
    <location>
        <begin position="186"/>
        <end position="216"/>
    </location>
</feature>
<dbReference type="SUPFAM" id="SSF81665">
    <property type="entry name" value="Calcium ATPase, transmembrane domain M"/>
    <property type="match status" value="1"/>
</dbReference>
<dbReference type="PRINTS" id="PR00119">
    <property type="entry name" value="CATATPASE"/>
</dbReference>
<keyword evidence="8 16" id="KW-0067">ATP-binding</keyword>
<dbReference type="SFLD" id="SFLDS00003">
    <property type="entry name" value="Haloacid_Dehalogenase"/>
    <property type="match status" value="1"/>
</dbReference>
<feature type="binding site" evidence="16">
    <location>
        <position position="881"/>
    </location>
    <ligand>
        <name>ATP</name>
        <dbReference type="ChEBI" id="CHEBI:30616"/>
    </ligand>
</feature>
<evidence type="ECO:0000256" key="3">
    <source>
        <dbReference type="ARBA" id="ARBA00022448"/>
    </source>
</evidence>
<dbReference type="NCBIfam" id="TIGR01652">
    <property type="entry name" value="ATPase-Plipid"/>
    <property type="match status" value="1"/>
</dbReference>
<evidence type="ECO:0000256" key="17">
    <source>
        <dbReference type="PIRSR" id="PIRSR606539-3"/>
    </source>
</evidence>
<dbReference type="GO" id="GO:0045332">
    <property type="term" value="P:phospholipid translocation"/>
    <property type="evidence" value="ECO:0007669"/>
    <property type="project" value="TreeGrafter"/>
</dbReference>
<protein>
    <recommendedName>
        <fullName evidence="18">Phospholipid-transporting ATPase</fullName>
        <ecNumber evidence="18">7.6.2.1</ecNumber>
    </recommendedName>
</protein>
<dbReference type="Pfam" id="PF13246">
    <property type="entry name" value="Cation_ATPase"/>
    <property type="match status" value="1"/>
</dbReference>
<dbReference type="InterPro" id="IPR006539">
    <property type="entry name" value="P-type_ATPase_IV"/>
</dbReference>
<dbReference type="OrthoDB" id="377733at2759"/>
<feature type="region of interest" description="Disordered" evidence="19">
    <location>
        <begin position="169"/>
        <end position="216"/>
    </location>
</feature>
<feature type="transmembrane region" description="Helical" evidence="18">
    <location>
        <begin position="1082"/>
        <end position="1099"/>
    </location>
</feature>
<feature type="compositionally biased region" description="Low complexity" evidence="19">
    <location>
        <begin position="169"/>
        <end position="178"/>
    </location>
</feature>
<dbReference type="PANTHER" id="PTHR24092">
    <property type="entry name" value="PROBABLE PHOSPHOLIPID-TRANSPORTING ATPASE"/>
    <property type="match status" value="1"/>
</dbReference>
<comment type="cofactor">
    <cofactor evidence="17">
        <name>Mg(2+)</name>
        <dbReference type="ChEBI" id="CHEBI:18420"/>
    </cofactor>
</comment>
<dbReference type="Gene3D" id="2.70.150.10">
    <property type="entry name" value="Calcium-transporting ATPase, cytoplasmic transduction domain A"/>
    <property type="match status" value="1"/>
</dbReference>
<dbReference type="FunFam" id="3.40.50.1000:FF:000130">
    <property type="entry name" value="Phospholipid-transporting ATPase"/>
    <property type="match status" value="1"/>
</dbReference>
<feature type="binding site" evidence="16">
    <location>
        <position position="789"/>
    </location>
    <ligand>
        <name>ATP</name>
        <dbReference type="ChEBI" id="CHEBI:30616"/>
    </ligand>
</feature>
<evidence type="ECO:0000256" key="1">
    <source>
        <dbReference type="ARBA" id="ARBA00004127"/>
    </source>
</evidence>
<proteinExistence type="inferred from homology"/>
<evidence type="ECO:0000256" key="19">
    <source>
        <dbReference type="SAM" id="MobiDB-lite"/>
    </source>
</evidence>
<dbReference type="OMA" id="FNKHKFF"/>
<accession>A0A168MMT7</accession>
<dbReference type="GO" id="GO:0000287">
    <property type="term" value="F:magnesium ion binding"/>
    <property type="evidence" value="ECO:0007669"/>
    <property type="project" value="UniProtKB-UniRule"/>
</dbReference>
<feature type="binding site" evidence="17">
    <location>
        <position position="448"/>
    </location>
    <ligand>
        <name>Mg(2+)</name>
        <dbReference type="ChEBI" id="CHEBI:18420"/>
    </ligand>
</feature>
<evidence type="ECO:0000259" key="21">
    <source>
        <dbReference type="Pfam" id="PF16212"/>
    </source>
</evidence>
<dbReference type="NCBIfam" id="TIGR01494">
    <property type="entry name" value="ATPase_P-type"/>
    <property type="match status" value="1"/>
</dbReference>
<evidence type="ECO:0000256" key="13">
    <source>
        <dbReference type="ARBA" id="ARBA00034036"/>
    </source>
</evidence>
<feature type="binding site" evidence="16">
    <location>
        <position position="787"/>
    </location>
    <ligand>
        <name>ATP</name>
        <dbReference type="ChEBI" id="CHEBI:30616"/>
    </ligand>
</feature>
<feature type="binding site" evidence="17">
    <location>
        <position position="905"/>
    </location>
    <ligand>
        <name>Mg(2+)</name>
        <dbReference type="ChEBI" id="CHEBI:18420"/>
    </ligand>
</feature>
<feature type="binding site" evidence="16">
    <location>
        <position position="875"/>
    </location>
    <ligand>
        <name>ATP</name>
        <dbReference type="ChEBI" id="CHEBI:30616"/>
    </ligand>
</feature>
<dbReference type="Proteomes" id="UP000078561">
    <property type="component" value="Unassembled WGS sequence"/>
</dbReference>
<dbReference type="STRING" id="4829.A0A168MMT7"/>
<dbReference type="InterPro" id="IPR023299">
    <property type="entry name" value="ATPase_P-typ_cyto_dom_N"/>
</dbReference>
<evidence type="ECO:0000256" key="7">
    <source>
        <dbReference type="ARBA" id="ARBA00022741"/>
    </source>
</evidence>
<dbReference type="SUPFAM" id="SSF56784">
    <property type="entry name" value="HAD-like"/>
    <property type="match status" value="1"/>
</dbReference>
<feature type="domain" description="P-type ATPase N-terminal" evidence="20">
    <location>
        <begin position="24"/>
        <end position="78"/>
    </location>
</feature>
<dbReference type="SUPFAM" id="SSF81660">
    <property type="entry name" value="Metal cation-transporting ATPase, ATP-binding domain N"/>
    <property type="match status" value="1"/>
</dbReference>
<dbReference type="SFLD" id="SFLDG00002">
    <property type="entry name" value="C1.7:_P-type_atpase_like"/>
    <property type="match status" value="1"/>
</dbReference>
<evidence type="ECO:0000256" key="6">
    <source>
        <dbReference type="ARBA" id="ARBA00022723"/>
    </source>
</evidence>
<comment type="similarity">
    <text evidence="2 18">Belongs to the cation transport ATPase (P-type) (TC 3.A.3) family. Type IV subfamily.</text>
</comment>
<feature type="binding site" evidence="16">
    <location>
        <position position="447"/>
    </location>
    <ligand>
        <name>ATP</name>
        <dbReference type="ChEBI" id="CHEBI:30616"/>
    </ligand>
</feature>
<dbReference type="FunFam" id="3.40.50.1000:FF:000001">
    <property type="entry name" value="Phospholipid-transporting ATPase IC"/>
    <property type="match status" value="1"/>
</dbReference>
<keyword evidence="23" id="KW-1185">Reference proteome</keyword>
<evidence type="ECO:0000313" key="22">
    <source>
        <dbReference type="EMBL" id="SAL98841.1"/>
    </source>
</evidence>
<dbReference type="InterPro" id="IPR032631">
    <property type="entry name" value="P-type_ATPase_N"/>
</dbReference>
<feature type="transmembrane region" description="Helical" evidence="18">
    <location>
        <begin position="1106"/>
        <end position="1125"/>
    </location>
</feature>
<dbReference type="InterPro" id="IPR044492">
    <property type="entry name" value="P_typ_ATPase_HD_dom"/>
</dbReference>
<feature type="binding site" evidence="17">
    <location>
        <position position="446"/>
    </location>
    <ligand>
        <name>Mg(2+)</name>
        <dbReference type="ChEBI" id="CHEBI:18420"/>
    </ligand>
</feature>
<feature type="binding site" evidence="16">
    <location>
        <position position="661"/>
    </location>
    <ligand>
        <name>ATP</name>
        <dbReference type="ChEBI" id="CHEBI:30616"/>
    </ligand>
</feature>
<dbReference type="InParanoid" id="A0A168MMT7"/>
<evidence type="ECO:0000256" key="4">
    <source>
        <dbReference type="ARBA" id="ARBA00022553"/>
    </source>
</evidence>
<dbReference type="InterPro" id="IPR018303">
    <property type="entry name" value="ATPase_P-typ_P_site"/>
</dbReference>
<dbReference type="SFLD" id="SFLDF00027">
    <property type="entry name" value="p-type_atpase"/>
    <property type="match status" value="1"/>
</dbReference>
<comment type="subcellular location">
    <subcellularLocation>
        <location evidence="1">Endomembrane system</location>
        <topology evidence="1">Multi-pass membrane protein</topology>
    </subcellularLocation>
    <subcellularLocation>
        <location evidence="18">Membrane</location>
        <topology evidence="18">Multi-pass membrane protein</topology>
    </subcellularLocation>
</comment>
<feature type="transmembrane region" description="Helical" evidence="18">
    <location>
        <begin position="991"/>
        <end position="1011"/>
    </location>
</feature>
<keyword evidence="4" id="KW-0597">Phosphoprotein</keyword>
<feature type="binding site" evidence="17">
    <location>
        <position position="901"/>
    </location>
    <ligand>
        <name>Mg(2+)</name>
        <dbReference type="ChEBI" id="CHEBI:18420"/>
    </ligand>
</feature>
<evidence type="ECO:0000256" key="16">
    <source>
        <dbReference type="PIRSR" id="PIRSR606539-2"/>
    </source>
</evidence>
<keyword evidence="12 18" id="KW-0472">Membrane</keyword>
<dbReference type="GO" id="GO:0016887">
    <property type="term" value="F:ATP hydrolysis activity"/>
    <property type="evidence" value="ECO:0007669"/>
    <property type="project" value="InterPro"/>
</dbReference>
<keyword evidence="7 16" id="KW-0547">Nucleotide-binding</keyword>
<evidence type="ECO:0000256" key="10">
    <source>
        <dbReference type="ARBA" id="ARBA00022967"/>
    </source>
</evidence>
<dbReference type="FunFam" id="3.40.1110.10:FF:000087">
    <property type="entry name" value="Phospholipid-transporting ATPase"/>
    <property type="match status" value="1"/>
</dbReference>
<name>A0A168MMT7_ABSGL</name>
<dbReference type="InterPro" id="IPR001757">
    <property type="entry name" value="P_typ_ATPase"/>
</dbReference>
<keyword evidence="10 18" id="KW-1278">Translocase</keyword>